<protein>
    <submittedName>
        <fullName evidence="2">Uncharacterized protein</fullName>
    </submittedName>
</protein>
<evidence type="ECO:0000313" key="2">
    <source>
        <dbReference type="EMBL" id="GMN46217.1"/>
    </source>
</evidence>
<evidence type="ECO:0000313" key="3">
    <source>
        <dbReference type="Proteomes" id="UP001187192"/>
    </source>
</evidence>
<keyword evidence="3" id="KW-1185">Reference proteome</keyword>
<feature type="region of interest" description="Disordered" evidence="1">
    <location>
        <begin position="1"/>
        <end position="25"/>
    </location>
</feature>
<sequence length="175" mass="19641">MKKKEQVKANVPMSSNEPQIAKEEETSVEEHLYEFSWDGLKDEDIVGLITYIVSEYNKATLKARYELLKEYKQGLLVDADVAEEIDLYEESLAEAKASSSTYHTNVEPPIAMADVINVVACNPSIADGTGNEPQNLRRLLSNKFCCFLIFGLNAKFFFLNSGRHALVIQTLGFEP</sequence>
<comment type="caution">
    <text evidence="2">The sequence shown here is derived from an EMBL/GenBank/DDBJ whole genome shotgun (WGS) entry which is preliminary data.</text>
</comment>
<proteinExistence type="predicted"/>
<accession>A0AA88A4F1</accession>
<name>A0AA88A4F1_FICCA</name>
<evidence type="ECO:0000256" key="1">
    <source>
        <dbReference type="SAM" id="MobiDB-lite"/>
    </source>
</evidence>
<dbReference type="Proteomes" id="UP001187192">
    <property type="component" value="Unassembled WGS sequence"/>
</dbReference>
<gene>
    <name evidence="2" type="ORF">TIFTF001_015405</name>
</gene>
<dbReference type="EMBL" id="BTGU01000022">
    <property type="protein sequence ID" value="GMN46217.1"/>
    <property type="molecule type" value="Genomic_DNA"/>
</dbReference>
<reference evidence="2" key="1">
    <citation type="submission" date="2023-07" db="EMBL/GenBank/DDBJ databases">
        <title>draft genome sequence of fig (Ficus carica).</title>
        <authorList>
            <person name="Takahashi T."/>
            <person name="Nishimura K."/>
        </authorList>
    </citation>
    <scope>NUCLEOTIDE SEQUENCE</scope>
</reference>
<dbReference type="AlphaFoldDB" id="A0AA88A4F1"/>
<organism evidence="2 3">
    <name type="scientific">Ficus carica</name>
    <name type="common">Common fig</name>
    <dbReference type="NCBI Taxonomy" id="3494"/>
    <lineage>
        <taxon>Eukaryota</taxon>
        <taxon>Viridiplantae</taxon>
        <taxon>Streptophyta</taxon>
        <taxon>Embryophyta</taxon>
        <taxon>Tracheophyta</taxon>
        <taxon>Spermatophyta</taxon>
        <taxon>Magnoliopsida</taxon>
        <taxon>eudicotyledons</taxon>
        <taxon>Gunneridae</taxon>
        <taxon>Pentapetalae</taxon>
        <taxon>rosids</taxon>
        <taxon>fabids</taxon>
        <taxon>Rosales</taxon>
        <taxon>Moraceae</taxon>
        <taxon>Ficeae</taxon>
        <taxon>Ficus</taxon>
    </lineage>
</organism>